<dbReference type="STRING" id="658457.SAMN05216601_104170"/>
<keyword evidence="5 6" id="KW-0472">Membrane</keyword>
<dbReference type="OrthoDB" id="9804700at2"/>
<dbReference type="RefSeq" id="WP_051563959.1">
    <property type="nucleotide sequence ID" value="NZ_FOWP01000004.1"/>
</dbReference>
<dbReference type="GO" id="GO:0022857">
    <property type="term" value="F:transmembrane transporter activity"/>
    <property type="evidence" value="ECO:0007669"/>
    <property type="project" value="InterPro"/>
</dbReference>
<dbReference type="Pfam" id="PF13520">
    <property type="entry name" value="AA_permease_2"/>
    <property type="match status" value="1"/>
</dbReference>
<evidence type="ECO:0000313" key="7">
    <source>
        <dbReference type="EMBL" id="EZH78630.1"/>
    </source>
</evidence>
<feature type="transmembrane region" description="Helical" evidence="6">
    <location>
        <begin position="117"/>
        <end position="137"/>
    </location>
</feature>
<evidence type="ECO:0000313" key="8">
    <source>
        <dbReference type="EMBL" id="SFO99740.1"/>
    </source>
</evidence>
<dbReference type="PANTHER" id="PTHR42770">
    <property type="entry name" value="AMINO ACID TRANSPORTER-RELATED"/>
    <property type="match status" value="1"/>
</dbReference>
<dbReference type="Proteomes" id="UP000182400">
    <property type="component" value="Unassembled WGS sequence"/>
</dbReference>
<evidence type="ECO:0000256" key="4">
    <source>
        <dbReference type="ARBA" id="ARBA00022989"/>
    </source>
</evidence>
<feature type="transmembrane region" description="Helical" evidence="6">
    <location>
        <begin position="74"/>
        <end position="97"/>
    </location>
</feature>
<feature type="transmembrane region" description="Helical" evidence="6">
    <location>
        <begin position="189"/>
        <end position="208"/>
    </location>
</feature>
<evidence type="ECO:0000256" key="5">
    <source>
        <dbReference type="ARBA" id="ARBA00023136"/>
    </source>
</evidence>
<sequence>MTSTSLNRTLGFWRAFATCTGLVVAGTTMVSLGYSMGLVGPAFMVSALIAMFVSILVSFSYAELSSFMPGAGMIGDYTLIAMGPFMAIVSVLGGYIVLVSAAGAMESITAGLAVQSLFPSISATLVAITMLVLFLLVNLVGVGVFGSVQVFITGSMIIGTSIMGLLGLMSIGTVSEIQSVPFNPKGWEVVFQSLALGIWLFVGIEYVAPMAEEVIEPEKTIPKAMIFGLLTIFVADMLFGQAIAHYVPLNILESSTAPQVEGARAMFGHIGAVFIVMITVLASASSVSSHLAAVPRMLYGLAREGLLPKAFTYVHPQFRTPWVGIIAVFALLCIPFLLSIDMDLIATLILASCVTWLLSYVIAQINVIILRRRYPDIKRPFRTPLFPLPQIIGIAACLYMILTIHPETEMKLRIYAISGGFMLLIVTYAICWLRYKRIPLFRPVPLEQLYELTSAEADQARSTPSPAKALEQC</sequence>
<keyword evidence="2" id="KW-1003">Cell membrane</keyword>
<feature type="transmembrane region" description="Helical" evidence="6">
    <location>
        <begin position="144"/>
        <end position="169"/>
    </location>
</feature>
<keyword evidence="4 6" id="KW-1133">Transmembrane helix</keyword>
<evidence type="ECO:0000313" key="9">
    <source>
        <dbReference type="Proteomes" id="UP000023842"/>
    </source>
</evidence>
<dbReference type="InterPro" id="IPR002293">
    <property type="entry name" value="AA/rel_permease1"/>
</dbReference>
<dbReference type="AlphaFoldDB" id="A0A1I5LR68"/>
<evidence type="ECO:0000313" key="10">
    <source>
        <dbReference type="Proteomes" id="UP000182400"/>
    </source>
</evidence>
<proteinExistence type="predicted"/>
<evidence type="ECO:0000256" key="6">
    <source>
        <dbReference type="SAM" id="Phobius"/>
    </source>
</evidence>
<dbReference type="PANTHER" id="PTHR42770:SF12">
    <property type="entry name" value="AMINO ACID TRANSPORTER"/>
    <property type="match status" value="1"/>
</dbReference>
<dbReference type="PIRSF" id="PIRSF006060">
    <property type="entry name" value="AA_transporter"/>
    <property type="match status" value="1"/>
</dbReference>
<reference evidence="7" key="3">
    <citation type="submission" date="2014-03" db="EMBL/GenBank/DDBJ databases">
        <authorList>
            <person name="Barney B.M."/>
            <person name="Lenneman E.M."/>
        </authorList>
    </citation>
    <scope>NUCLEOTIDE SEQUENCE</scope>
    <source>
        <strain evidence="7">AD6</strain>
    </source>
</reference>
<evidence type="ECO:0000256" key="2">
    <source>
        <dbReference type="ARBA" id="ARBA00022475"/>
    </source>
</evidence>
<reference evidence="8 10" key="4">
    <citation type="submission" date="2016-10" db="EMBL/GenBank/DDBJ databases">
        <authorList>
            <person name="de Groot N.N."/>
        </authorList>
    </citation>
    <scope>NUCLEOTIDE SEQUENCE [LARGE SCALE GENOMIC DNA]</scope>
    <source>
        <strain evidence="8 10">CCUG 59231</strain>
    </source>
</reference>
<feature type="transmembrane region" description="Helical" evidence="6">
    <location>
        <begin position="42"/>
        <end position="62"/>
    </location>
</feature>
<dbReference type="GO" id="GO:0005886">
    <property type="term" value="C:plasma membrane"/>
    <property type="evidence" value="ECO:0007669"/>
    <property type="project" value="UniProtKB-SubCell"/>
</dbReference>
<reference evidence="9" key="2">
    <citation type="journal article" date="2014" name="Genome Announc.">
        <title>Draft Genome Sequence of the algae degrading bacterium Pseudomonas mendocina AD6.</title>
        <authorList>
            <person name="Barney B.M."/>
            <person name="Lenneman E.M."/>
        </authorList>
    </citation>
    <scope>NUCLEOTIDE SEQUENCE [LARGE SCALE GENOMIC DNA]</scope>
    <source>
        <strain evidence="9">AD6</strain>
    </source>
</reference>
<feature type="transmembrane region" description="Helical" evidence="6">
    <location>
        <begin position="384"/>
        <end position="402"/>
    </location>
</feature>
<protein>
    <submittedName>
        <fullName evidence="8">Amino acid transporter</fullName>
    </submittedName>
</protein>
<evidence type="ECO:0000256" key="1">
    <source>
        <dbReference type="ARBA" id="ARBA00004651"/>
    </source>
</evidence>
<dbReference type="Proteomes" id="UP000023842">
    <property type="component" value="Unassembled WGS sequence"/>
</dbReference>
<comment type="subcellular location">
    <subcellularLocation>
        <location evidence="1">Cell membrane</location>
        <topology evidence="1">Multi-pass membrane protein</topology>
    </subcellularLocation>
</comment>
<organism evidence="8 10">
    <name type="scientific">Ectopseudomonas composti</name>
    <dbReference type="NCBI Taxonomy" id="658457"/>
    <lineage>
        <taxon>Bacteria</taxon>
        <taxon>Pseudomonadati</taxon>
        <taxon>Pseudomonadota</taxon>
        <taxon>Gammaproteobacteria</taxon>
        <taxon>Pseudomonadales</taxon>
        <taxon>Pseudomonadaceae</taxon>
        <taxon>Ectopseudomonas</taxon>
    </lineage>
</organism>
<feature type="transmembrane region" description="Helical" evidence="6">
    <location>
        <begin position="414"/>
        <end position="433"/>
    </location>
</feature>
<feature type="transmembrane region" description="Helical" evidence="6">
    <location>
        <begin position="344"/>
        <end position="363"/>
    </location>
</feature>
<feature type="transmembrane region" description="Helical" evidence="6">
    <location>
        <begin position="266"/>
        <end position="299"/>
    </location>
</feature>
<accession>A0A1I5LR68</accession>
<dbReference type="Gene3D" id="1.20.1740.10">
    <property type="entry name" value="Amino acid/polyamine transporter I"/>
    <property type="match status" value="1"/>
</dbReference>
<dbReference type="InterPro" id="IPR050367">
    <property type="entry name" value="APC_superfamily"/>
</dbReference>
<reference evidence="7" key="1">
    <citation type="journal article" date="2014" name="Genome Announc.">
        <title>Draft Genome Sequences of the Alga-Degrading Bacteria Aeromonas hydrophila Strain AD9 and Pseudomonas pseudoalcaligenes Strain AD6.</title>
        <authorList>
            <person name="Barney B.M."/>
            <person name="Lenneman E.M."/>
        </authorList>
    </citation>
    <scope>NUCLEOTIDE SEQUENCE</scope>
    <source>
        <strain evidence="7">AD6</strain>
    </source>
</reference>
<evidence type="ECO:0000256" key="3">
    <source>
        <dbReference type="ARBA" id="ARBA00022692"/>
    </source>
</evidence>
<name>A0A1I5LR68_9GAMM</name>
<gene>
    <name evidence="7" type="ORF">AU05_19090</name>
    <name evidence="8" type="ORF">SAMN05216601_104170</name>
</gene>
<feature type="transmembrane region" description="Helical" evidence="6">
    <location>
        <begin position="224"/>
        <end position="246"/>
    </location>
</feature>
<keyword evidence="3 6" id="KW-0812">Transmembrane</keyword>
<feature type="transmembrane region" description="Helical" evidence="6">
    <location>
        <begin position="320"/>
        <end position="338"/>
    </location>
</feature>
<dbReference type="EMBL" id="JFJN01000062">
    <property type="protein sequence ID" value="EZH78630.1"/>
    <property type="molecule type" value="Genomic_DNA"/>
</dbReference>
<dbReference type="EMBL" id="FOWP01000004">
    <property type="protein sequence ID" value="SFO99740.1"/>
    <property type="molecule type" value="Genomic_DNA"/>
</dbReference>
<keyword evidence="9" id="KW-1185">Reference proteome</keyword>
<feature type="transmembrane region" description="Helical" evidence="6">
    <location>
        <begin position="12"/>
        <end position="36"/>
    </location>
</feature>